<dbReference type="Proteomes" id="UP000002222">
    <property type="component" value="Chromosome"/>
</dbReference>
<dbReference type="OrthoDB" id="5339624at2"/>
<dbReference type="RefSeq" id="WP_012856098.1">
    <property type="nucleotide sequence ID" value="NC_013512.1"/>
</dbReference>
<evidence type="ECO:0000313" key="2">
    <source>
        <dbReference type="EMBL" id="ACZ11332.1"/>
    </source>
</evidence>
<dbReference type="HOGENOM" id="CLU_164827_0_0_7"/>
<evidence type="ECO:0000313" key="3">
    <source>
        <dbReference type="Proteomes" id="UP000002222"/>
    </source>
</evidence>
<accession>D1B0L3</accession>
<evidence type="ECO:0000256" key="1">
    <source>
        <dbReference type="SAM" id="Phobius"/>
    </source>
</evidence>
<dbReference type="EMBL" id="CP001816">
    <property type="protein sequence ID" value="ACZ11332.1"/>
    <property type="molecule type" value="Genomic_DNA"/>
</dbReference>
<keyword evidence="1" id="KW-1133">Transmembrane helix</keyword>
<keyword evidence="1" id="KW-0812">Transmembrane</keyword>
<gene>
    <name evidence="2" type="ordered locus">Sdel_0295</name>
</gene>
<reference evidence="3" key="1">
    <citation type="submission" date="2009-11" db="EMBL/GenBank/DDBJ databases">
        <title>The complete genome of Sulfurospirillum deleyianum DSM 6946.</title>
        <authorList>
            <consortium name="US DOE Joint Genome Institute (JGI-PGF)"/>
            <person name="Lucas S."/>
            <person name="Copeland A."/>
            <person name="Lapidus A."/>
            <person name="Glavina del Rio T."/>
            <person name="Dalin E."/>
            <person name="Tice H."/>
            <person name="Bruce D."/>
            <person name="Goodwin L."/>
            <person name="Pitluck S."/>
            <person name="Kyrpides N."/>
            <person name="Mavromatis K."/>
            <person name="Ivanova N."/>
            <person name="Ovchinnikova G."/>
            <person name="Munk A.C."/>
            <person name="Lu M."/>
            <person name="Brettin T."/>
            <person name="Detter J.C."/>
            <person name="Han C."/>
            <person name="Tapia R."/>
            <person name="Larimer F."/>
            <person name="Land M."/>
            <person name="Hauser L."/>
            <person name="Markowitz V."/>
            <person name="Cheng J.F."/>
            <person name="Hugenholtz P."/>
            <person name="Woyke T."/>
            <person name="Wu D."/>
            <person name="Aumann P."/>
            <person name="Schneider S."/>
            <person name="Lang E."/>
            <person name="Spring S."/>
            <person name="Klenk H.P."/>
            <person name="Eisen J.A."/>
        </authorList>
    </citation>
    <scope>NUCLEOTIDE SEQUENCE [LARGE SCALE GENOMIC DNA]</scope>
    <source>
        <strain evidence="3">ATCC 51133 / DSM 6946 / 5175</strain>
    </source>
</reference>
<dbReference type="KEGG" id="sdl:Sdel_0295"/>
<protein>
    <recommendedName>
        <fullName evidence="4">Motility integral membrane protein</fullName>
    </recommendedName>
</protein>
<reference evidence="2 3" key="2">
    <citation type="journal article" date="2010" name="Stand. Genomic Sci.">
        <title>Complete genome sequence of Sulfurospirillum deleyianum type strain (5175).</title>
        <authorList>
            <person name="Sikorski J."/>
            <person name="Lapidus A."/>
            <person name="Copeland A."/>
            <person name="Glavina Del Rio T."/>
            <person name="Nolan M."/>
            <person name="Lucas S."/>
            <person name="Chen F."/>
            <person name="Tice H."/>
            <person name="Cheng J.F."/>
            <person name="Saunders E."/>
            <person name="Bruce D."/>
            <person name="Goodwin L."/>
            <person name="Pitluck S."/>
            <person name="Ovchinnikova G."/>
            <person name="Pati A."/>
            <person name="Ivanova N."/>
            <person name="Mavromatis K."/>
            <person name="Chen A."/>
            <person name="Palaniappan K."/>
            <person name="Chain P."/>
            <person name="Land M."/>
            <person name="Hauser L."/>
            <person name="Chang Y.J."/>
            <person name="Jeffries C.D."/>
            <person name="Brettin T."/>
            <person name="Detter J.C."/>
            <person name="Han C."/>
            <person name="Rohde M."/>
            <person name="Lang E."/>
            <person name="Spring S."/>
            <person name="Goker M."/>
            <person name="Bristow J."/>
            <person name="Eisen J.A."/>
            <person name="Markowitz V."/>
            <person name="Hugenholtz P."/>
            <person name="Kyrpides N.C."/>
            <person name="Klenk H.P."/>
        </authorList>
    </citation>
    <scope>NUCLEOTIDE SEQUENCE [LARGE SCALE GENOMIC DNA]</scope>
    <source>
        <strain evidence="3">ATCC 51133 / DSM 6946 / 5175</strain>
    </source>
</reference>
<feature type="transmembrane region" description="Helical" evidence="1">
    <location>
        <begin position="33"/>
        <end position="56"/>
    </location>
</feature>
<dbReference type="STRING" id="525898.Sdel_0295"/>
<dbReference type="AlphaFoldDB" id="D1B0L3"/>
<dbReference type="eggNOG" id="ENOG50309QF">
    <property type="taxonomic scope" value="Bacteria"/>
</dbReference>
<evidence type="ECO:0008006" key="4">
    <source>
        <dbReference type="Google" id="ProtNLM"/>
    </source>
</evidence>
<proteinExistence type="predicted"/>
<feature type="transmembrane region" description="Helical" evidence="1">
    <location>
        <begin position="7"/>
        <end position="27"/>
    </location>
</feature>
<organism evidence="2 3">
    <name type="scientific">Sulfurospirillum deleyianum (strain ATCC 51133 / DSM 6946 / 5175)</name>
    <dbReference type="NCBI Taxonomy" id="525898"/>
    <lineage>
        <taxon>Bacteria</taxon>
        <taxon>Pseudomonadati</taxon>
        <taxon>Campylobacterota</taxon>
        <taxon>Epsilonproteobacteria</taxon>
        <taxon>Campylobacterales</taxon>
        <taxon>Sulfurospirillaceae</taxon>
        <taxon>Sulfurospirillum</taxon>
    </lineage>
</organism>
<name>D1B0L3_SULD5</name>
<keyword evidence="1" id="KW-0472">Membrane</keyword>
<sequence>MVKAENFIYFFTICGFFIGLMFSILNFSEAEEILFYTLEITLVFYLIIHVAVINFFDFDKIATFIFNKKEHENIGDYFIQELESREKVMDNLLASLDNMNQQYEKFMKGSMESNESYGQKAA</sequence>
<keyword evidence="3" id="KW-1185">Reference proteome</keyword>